<organism evidence="3 4">
    <name type="scientific">Aquirufa aurantiipilula</name>
    <dbReference type="NCBI Taxonomy" id="2696561"/>
    <lineage>
        <taxon>Bacteria</taxon>
        <taxon>Pseudomonadati</taxon>
        <taxon>Bacteroidota</taxon>
        <taxon>Cytophagia</taxon>
        <taxon>Cytophagales</taxon>
        <taxon>Flectobacillaceae</taxon>
        <taxon>Aquirufa</taxon>
    </lineage>
</organism>
<protein>
    <recommendedName>
        <fullName evidence="1">7,8-dihydroneopterin aldolase</fullName>
        <ecNumber evidence="1">4.1.2.25</ecNumber>
    </recommendedName>
</protein>
<dbReference type="Gene3D" id="3.30.1130.10">
    <property type="match status" value="1"/>
</dbReference>
<dbReference type="RefSeq" id="WP_276344548.1">
    <property type="nucleotide sequence ID" value="NZ_JARJOW010000006.1"/>
</dbReference>
<keyword evidence="1" id="KW-0289">Folate biosynthesis</keyword>
<evidence type="ECO:0000313" key="3">
    <source>
        <dbReference type="EMBL" id="MDF5691206.1"/>
    </source>
</evidence>
<evidence type="ECO:0000259" key="2">
    <source>
        <dbReference type="SMART" id="SM00905"/>
    </source>
</evidence>
<dbReference type="InterPro" id="IPR043133">
    <property type="entry name" value="GTP-CH-I_C/QueF"/>
</dbReference>
<comment type="function">
    <text evidence="1">Catalyzes the conversion of 7,8-dihydroneopterin to 6-hydroxymethyl-7,8-dihydropterin.</text>
</comment>
<sequence length="120" mass="14196">MDFYQIAWQGLRFYAYHGYFPEERILGNWYELDVNLSLKLDDEIQDDLGQTLDYGQVYQLCQEIMIEPVDLLETIVEKIGKALVHRWPHIKGLEISLRKQNPPLGQSRGNSCIIWHKIFE</sequence>
<dbReference type="EC" id="4.1.2.25" evidence="1"/>
<dbReference type="EMBL" id="JARJOW010000006">
    <property type="protein sequence ID" value="MDF5691206.1"/>
    <property type="molecule type" value="Genomic_DNA"/>
</dbReference>
<dbReference type="SMART" id="SM00905">
    <property type="entry name" value="FolB"/>
    <property type="match status" value="1"/>
</dbReference>
<dbReference type="InterPro" id="IPR006157">
    <property type="entry name" value="FolB_dom"/>
</dbReference>
<dbReference type="Pfam" id="PF02152">
    <property type="entry name" value="FolB"/>
    <property type="match status" value="1"/>
</dbReference>
<comment type="caution">
    <text evidence="3">The sequence shown here is derived from an EMBL/GenBank/DDBJ whole genome shotgun (WGS) entry which is preliminary data.</text>
</comment>
<evidence type="ECO:0000313" key="4">
    <source>
        <dbReference type="Proteomes" id="UP001321344"/>
    </source>
</evidence>
<feature type="domain" description="Dihydroneopterin aldolase/epimerase" evidence="2">
    <location>
        <begin position="6"/>
        <end position="116"/>
    </location>
</feature>
<keyword evidence="4" id="KW-1185">Reference proteome</keyword>
<dbReference type="NCBIfam" id="TIGR00526">
    <property type="entry name" value="folB_dom"/>
    <property type="match status" value="1"/>
</dbReference>
<keyword evidence="1 3" id="KW-0456">Lyase</keyword>
<dbReference type="InterPro" id="IPR006156">
    <property type="entry name" value="Dihydroneopterin_aldolase"/>
</dbReference>
<evidence type="ECO:0000256" key="1">
    <source>
        <dbReference type="RuleBase" id="RU362079"/>
    </source>
</evidence>
<proteinExistence type="inferred from homology"/>
<comment type="similarity">
    <text evidence="1">Belongs to the DHNA family.</text>
</comment>
<dbReference type="NCBIfam" id="TIGR00525">
    <property type="entry name" value="folB"/>
    <property type="match status" value="1"/>
</dbReference>
<name>A0ABT6BL43_9BACT</name>
<dbReference type="Proteomes" id="UP001321344">
    <property type="component" value="Unassembled WGS sequence"/>
</dbReference>
<gene>
    <name evidence="3" type="primary">folB</name>
    <name evidence="3" type="ORF">PQG43_10040</name>
</gene>
<comment type="catalytic activity">
    <reaction evidence="1">
        <text>7,8-dihydroneopterin = 6-hydroxymethyl-7,8-dihydropterin + glycolaldehyde</text>
        <dbReference type="Rhea" id="RHEA:10540"/>
        <dbReference type="ChEBI" id="CHEBI:17001"/>
        <dbReference type="ChEBI" id="CHEBI:17071"/>
        <dbReference type="ChEBI" id="CHEBI:44841"/>
        <dbReference type="EC" id="4.1.2.25"/>
    </reaction>
</comment>
<reference evidence="3 4" key="1">
    <citation type="submission" date="2023-03" db="EMBL/GenBank/DDBJ databases">
        <title>Genome sequencing of Aquirufa.</title>
        <authorList>
            <person name="Pitt A."/>
            <person name="Hahn M.W."/>
        </authorList>
    </citation>
    <scope>NUCLEOTIDE SEQUENCE [LARGE SCALE GENOMIC DNA]</scope>
    <source>
        <strain evidence="3 4">WAEICH-18A</strain>
    </source>
</reference>
<accession>A0ABT6BL43</accession>
<dbReference type="GO" id="GO:0004150">
    <property type="term" value="F:dihydroneopterin aldolase activity"/>
    <property type="evidence" value="ECO:0007669"/>
    <property type="project" value="UniProtKB-EC"/>
</dbReference>
<dbReference type="SUPFAM" id="SSF55620">
    <property type="entry name" value="Tetrahydrobiopterin biosynthesis enzymes-like"/>
    <property type="match status" value="1"/>
</dbReference>
<comment type="pathway">
    <text evidence="1">Cofactor biosynthesis; tetrahydrofolate biosynthesis; 2-amino-4-hydroxy-6-hydroxymethyl-7,8-dihydropteridine diphosphate from 7,8-dihydroneopterin triphosphate: step 3/4.</text>
</comment>